<dbReference type="RefSeq" id="WP_380687075.1">
    <property type="nucleotide sequence ID" value="NZ_JBHRSS010000003.1"/>
</dbReference>
<keyword evidence="4" id="KW-1185">Reference proteome</keyword>
<dbReference type="Proteomes" id="UP001595462">
    <property type="component" value="Unassembled WGS sequence"/>
</dbReference>
<feature type="signal peptide" evidence="2">
    <location>
        <begin position="1"/>
        <end position="27"/>
    </location>
</feature>
<feature type="chain" id="PRO_5046123419" evidence="2">
    <location>
        <begin position="28"/>
        <end position="543"/>
    </location>
</feature>
<sequence length="543" mass="59344">MSNKKPILALIALILLAAQSAATVAFAAPAQVVFNPTQGEPRDYRVGVRVQPEDGGDGSNSRGEWLALQSVMRYRVSAGGLMSTTHIEPRFMQAENESGPLFSSARGDDLEDTSIPRLMRDGFDLAMDRDGKSTRPGNSNREAWQAVADKSGVPVSQLEQQLVAPALAQTIPARQGAQLAIDGFQGMPTLRLTVTEVDSDSLIATLTRTDDVPRPPQPMSDTRDSTSTRVTHVDGRLRIDRDSGWIQAMTLISDRQIERTGGTTRLHSVVTMEAVDDPATGTMGDGLREFRTNAMSAAMPDYDMYLPETAEDTLDRPVIEPPTQPLAHAETGFHIDEDGALVLNITHRDDENVSLDQLALDALTLRDADGKTLDQGFVLDSIAPDHEQDDATRIRLLPLGWQAPDPGDIAEVEASVTYQPINAPRYVSLPLRDTPTRLDNGVAHAEAVPTDDGWLVSLTGGYNTYYTYGLNTVFKGRSATTTNRARDGINFADRILLERVDDPDIWGLQFELTGDIDAFDLMFYSPAEPSTHALTFTRDAPER</sequence>
<comment type="caution">
    <text evidence="3">The sequence shown here is derived from an EMBL/GenBank/DDBJ whole genome shotgun (WGS) entry which is preliminary data.</text>
</comment>
<organism evidence="3 4">
    <name type="scientific">Salinisphaera aquimarina</name>
    <dbReference type="NCBI Taxonomy" id="2094031"/>
    <lineage>
        <taxon>Bacteria</taxon>
        <taxon>Pseudomonadati</taxon>
        <taxon>Pseudomonadota</taxon>
        <taxon>Gammaproteobacteria</taxon>
        <taxon>Salinisphaerales</taxon>
        <taxon>Salinisphaeraceae</taxon>
        <taxon>Salinisphaera</taxon>
    </lineage>
</organism>
<evidence type="ECO:0000313" key="4">
    <source>
        <dbReference type="Proteomes" id="UP001595462"/>
    </source>
</evidence>
<dbReference type="EMBL" id="JBHRSS010000003">
    <property type="protein sequence ID" value="MFC3103237.1"/>
    <property type="molecule type" value="Genomic_DNA"/>
</dbReference>
<proteinExistence type="predicted"/>
<evidence type="ECO:0000256" key="1">
    <source>
        <dbReference type="SAM" id="MobiDB-lite"/>
    </source>
</evidence>
<accession>A0ABV7EKL2</accession>
<evidence type="ECO:0000313" key="3">
    <source>
        <dbReference type="EMBL" id="MFC3103237.1"/>
    </source>
</evidence>
<reference evidence="4" key="1">
    <citation type="journal article" date="2019" name="Int. J. Syst. Evol. Microbiol.">
        <title>The Global Catalogue of Microorganisms (GCM) 10K type strain sequencing project: providing services to taxonomists for standard genome sequencing and annotation.</title>
        <authorList>
            <consortium name="The Broad Institute Genomics Platform"/>
            <consortium name="The Broad Institute Genome Sequencing Center for Infectious Disease"/>
            <person name="Wu L."/>
            <person name="Ma J."/>
        </authorList>
    </citation>
    <scope>NUCLEOTIDE SEQUENCE [LARGE SCALE GENOMIC DNA]</scope>
    <source>
        <strain evidence="4">KCTC 52640</strain>
    </source>
</reference>
<evidence type="ECO:0000256" key="2">
    <source>
        <dbReference type="SAM" id="SignalP"/>
    </source>
</evidence>
<feature type="region of interest" description="Disordered" evidence="1">
    <location>
        <begin position="208"/>
        <end position="229"/>
    </location>
</feature>
<keyword evidence="2" id="KW-0732">Signal</keyword>
<gene>
    <name evidence="3" type="ORF">ACFOSU_04960</name>
</gene>
<protein>
    <submittedName>
        <fullName evidence="3">Uncharacterized protein</fullName>
    </submittedName>
</protein>
<name>A0ABV7EKL2_9GAMM</name>